<dbReference type="EMBL" id="JAVREN010000008">
    <property type="protein sequence ID" value="MDT0306921.1"/>
    <property type="molecule type" value="Genomic_DNA"/>
</dbReference>
<gene>
    <name evidence="2" type="ORF">RM780_08080</name>
</gene>
<proteinExistence type="predicted"/>
<name>A0ABU2L5S5_9ACTN</name>
<dbReference type="RefSeq" id="WP_311629862.1">
    <property type="nucleotide sequence ID" value="NZ_JAVREN010000008.1"/>
</dbReference>
<sequence>MAEAFRTGRASWPAAGEGVAPGALPLRADGVPLGCPAVAGPEEFDGDRRSVPELTARHVADLLRAGGPEAVRETLSGPGLGALTLWPRAGRAEADERALELFGLAPGASTAERARRRRGDGRRHGRHHRGDGGPLRPVRGGGDLRPGVPAGLRAGRPARPSVWPAM</sequence>
<evidence type="ECO:0000256" key="1">
    <source>
        <dbReference type="SAM" id="MobiDB-lite"/>
    </source>
</evidence>
<protein>
    <submittedName>
        <fullName evidence="2">Uncharacterized protein</fullName>
    </submittedName>
</protein>
<accession>A0ABU2L5S5</accession>
<evidence type="ECO:0000313" key="3">
    <source>
        <dbReference type="Proteomes" id="UP001183388"/>
    </source>
</evidence>
<evidence type="ECO:0000313" key="2">
    <source>
        <dbReference type="EMBL" id="MDT0306921.1"/>
    </source>
</evidence>
<feature type="compositionally biased region" description="Basic residues" evidence="1">
    <location>
        <begin position="114"/>
        <end position="129"/>
    </location>
</feature>
<organism evidence="2 3">
    <name type="scientific">Streptomyces boetiae</name>
    <dbReference type="NCBI Taxonomy" id="3075541"/>
    <lineage>
        <taxon>Bacteria</taxon>
        <taxon>Bacillati</taxon>
        <taxon>Actinomycetota</taxon>
        <taxon>Actinomycetes</taxon>
        <taxon>Kitasatosporales</taxon>
        <taxon>Streptomycetaceae</taxon>
        <taxon>Streptomyces</taxon>
    </lineage>
</organism>
<comment type="caution">
    <text evidence="2">The sequence shown here is derived from an EMBL/GenBank/DDBJ whole genome shotgun (WGS) entry which is preliminary data.</text>
</comment>
<keyword evidence="3" id="KW-1185">Reference proteome</keyword>
<dbReference type="Proteomes" id="UP001183388">
    <property type="component" value="Unassembled WGS sequence"/>
</dbReference>
<reference evidence="3" key="1">
    <citation type="submission" date="2023-07" db="EMBL/GenBank/DDBJ databases">
        <title>30 novel species of actinomycetes from the DSMZ collection.</title>
        <authorList>
            <person name="Nouioui I."/>
        </authorList>
    </citation>
    <scope>NUCLEOTIDE SEQUENCE [LARGE SCALE GENOMIC DNA]</scope>
    <source>
        <strain evidence="3">DSM 44917</strain>
    </source>
</reference>
<feature type="region of interest" description="Disordered" evidence="1">
    <location>
        <begin position="108"/>
        <end position="166"/>
    </location>
</feature>